<dbReference type="GO" id="GO:0005524">
    <property type="term" value="F:ATP binding"/>
    <property type="evidence" value="ECO:0007669"/>
    <property type="project" value="UniProtKB-KW"/>
</dbReference>
<dbReference type="FunFam" id="3.30.1330.10:FF:000020">
    <property type="entry name" value="Phosphoribosylformylglycinamidine cyclo-ligase"/>
    <property type="match status" value="1"/>
</dbReference>
<dbReference type="GO" id="GO:0046084">
    <property type="term" value="P:adenine biosynthetic process"/>
    <property type="evidence" value="ECO:0007669"/>
    <property type="project" value="TreeGrafter"/>
</dbReference>
<dbReference type="FunFam" id="3.90.650.10:FF:000011">
    <property type="entry name" value="Phosphoribosylformylglycinamidine cyclo-ligase"/>
    <property type="match status" value="1"/>
</dbReference>
<evidence type="ECO:0000256" key="9">
    <source>
        <dbReference type="ARBA" id="ARBA00022755"/>
    </source>
</evidence>
<evidence type="ECO:0000256" key="8">
    <source>
        <dbReference type="ARBA" id="ARBA00022741"/>
    </source>
</evidence>
<evidence type="ECO:0000259" key="16">
    <source>
        <dbReference type="Pfam" id="PF00586"/>
    </source>
</evidence>
<evidence type="ECO:0000256" key="2">
    <source>
        <dbReference type="ARBA" id="ARBA00004686"/>
    </source>
</evidence>
<dbReference type="EMBL" id="DTPI01000032">
    <property type="protein sequence ID" value="HGE66715.1"/>
    <property type="molecule type" value="Genomic_DNA"/>
</dbReference>
<dbReference type="Gene3D" id="3.30.1330.10">
    <property type="entry name" value="PurM-like, N-terminal domain"/>
    <property type="match status" value="1"/>
</dbReference>
<reference evidence="18" key="1">
    <citation type="journal article" date="2020" name="mSystems">
        <title>Genome- and Community-Level Interaction Insights into Carbon Utilization and Element Cycling Functions of Hydrothermarchaeota in Hydrothermal Sediment.</title>
        <authorList>
            <person name="Zhou Z."/>
            <person name="Liu Y."/>
            <person name="Xu W."/>
            <person name="Pan J."/>
            <person name="Luo Z.H."/>
            <person name="Li M."/>
        </authorList>
    </citation>
    <scope>NUCLEOTIDE SEQUENCE [LARGE SCALE GENOMIC DNA]</scope>
    <source>
        <strain evidence="19">SpSt-10</strain>
        <strain evidence="18">SpSt-97</strain>
    </source>
</reference>
<dbReference type="NCBIfam" id="TIGR00878">
    <property type="entry name" value="purM"/>
    <property type="match status" value="1"/>
</dbReference>
<dbReference type="InterPro" id="IPR036921">
    <property type="entry name" value="PurM-like_N_sf"/>
</dbReference>
<dbReference type="InterPro" id="IPR010918">
    <property type="entry name" value="PurM-like_C_dom"/>
</dbReference>
<evidence type="ECO:0000313" key="19">
    <source>
        <dbReference type="EMBL" id="HHF47827.1"/>
    </source>
</evidence>
<dbReference type="CDD" id="cd02196">
    <property type="entry name" value="PurM"/>
    <property type="match status" value="1"/>
</dbReference>
<proteinExistence type="inferred from homology"/>
<dbReference type="SUPFAM" id="SSF56042">
    <property type="entry name" value="PurM C-terminal domain-like"/>
    <property type="match status" value="1"/>
</dbReference>
<dbReference type="Pfam" id="PF00586">
    <property type="entry name" value="AIRS"/>
    <property type="match status" value="1"/>
</dbReference>
<dbReference type="InterPro" id="IPR004733">
    <property type="entry name" value="PurM_cligase"/>
</dbReference>
<keyword evidence="6 15" id="KW-0963">Cytoplasm</keyword>
<keyword evidence="8 15" id="KW-0547">Nucleotide-binding</keyword>
<evidence type="ECO:0000256" key="14">
    <source>
        <dbReference type="ARBA" id="ARBA00049057"/>
    </source>
</evidence>
<dbReference type="InterPro" id="IPR016188">
    <property type="entry name" value="PurM-like_N"/>
</dbReference>
<evidence type="ECO:0000256" key="11">
    <source>
        <dbReference type="ARBA" id="ARBA00031908"/>
    </source>
</evidence>
<dbReference type="HAMAP" id="MF_00741">
    <property type="entry name" value="AIRS"/>
    <property type="match status" value="1"/>
</dbReference>
<dbReference type="InterPro" id="IPR036676">
    <property type="entry name" value="PurM-like_C_sf"/>
</dbReference>
<evidence type="ECO:0000256" key="4">
    <source>
        <dbReference type="ARBA" id="ARBA00013047"/>
    </source>
</evidence>
<dbReference type="UniPathway" id="UPA00074">
    <property type="reaction ID" value="UER00129"/>
</dbReference>
<dbReference type="EC" id="6.3.3.1" evidence="4 15"/>
<dbReference type="Pfam" id="PF02769">
    <property type="entry name" value="AIRS_C"/>
    <property type="match status" value="1"/>
</dbReference>
<comment type="catalytic activity">
    <reaction evidence="14 15">
        <text>2-formamido-N(1)-(5-O-phospho-beta-D-ribosyl)acetamidine + ATP = 5-amino-1-(5-phospho-beta-D-ribosyl)imidazole + ADP + phosphate + H(+)</text>
        <dbReference type="Rhea" id="RHEA:23032"/>
        <dbReference type="ChEBI" id="CHEBI:15378"/>
        <dbReference type="ChEBI" id="CHEBI:30616"/>
        <dbReference type="ChEBI" id="CHEBI:43474"/>
        <dbReference type="ChEBI" id="CHEBI:137981"/>
        <dbReference type="ChEBI" id="CHEBI:147287"/>
        <dbReference type="ChEBI" id="CHEBI:456216"/>
        <dbReference type="EC" id="6.3.3.1"/>
    </reaction>
</comment>
<feature type="domain" description="PurM-like C-terminal" evidence="17">
    <location>
        <begin position="166"/>
        <end position="319"/>
    </location>
</feature>
<evidence type="ECO:0000256" key="1">
    <source>
        <dbReference type="ARBA" id="ARBA00004496"/>
    </source>
</evidence>
<sequence length="330" mass="36810">MKTYAEAGVDIRKEEKAIKSLKSVLRFVRKGIGKPVLTDHFASVIDFGDLWISITTDGVGTKIKVAEIMNNFKTIGIDCVAMNVNDLYAINSEPIAMVDYIATNKLDERIMKEIGEGLNKGCEIANISLVGGETATLDFVNGWDLSGTAIGIVRRDRLITGDKISEGDVIFAIPSNGIHSNGLTLARKLIEENGLSYFDKFENHTIGEELLRPTRIYNEILEITEKYTVHGLAHITGGGLLNLKRLKNVKYVIDRPLKPPKIFEFLQKLGDIEIDEMYRTFNMGMGFMIILGEDDAEELKKNYDGDIVGYVEEGEGVYLKDIRIDQSHLS</sequence>
<dbReference type="EMBL" id="DRUC01000015">
    <property type="protein sequence ID" value="HHF47827.1"/>
    <property type="molecule type" value="Genomic_DNA"/>
</dbReference>
<feature type="domain" description="PurM-like N-terminal" evidence="16">
    <location>
        <begin position="42"/>
        <end position="153"/>
    </location>
</feature>
<dbReference type="PANTHER" id="PTHR10520:SF12">
    <property type="entry name" value="TRIFUNCTIONAL PURINE BIOSYNTHETIC PROTEIN ADENOSINE-3"/>
    <property type="match status" value="1"/>
</dbReference>
<organism evidence="18">
    <name type="scientific">Geoglobus ahangari</name>
    <dbReference type="NCBI Taxonomy" id="113653"/>
    <lineage>
        <taxon>Archaea</taxon>
        <taxon>Methanobacteriati</taxon>
        <taxon>Methanobacteriota</taxon>
        <taxon>Archaeoglobi</taxon>
        <taxon>Archaeoglobales</taxon>
        <taxon>Archaeoglobaceae</taxon>
        <taxon>Geoglobus</taxon>
    </lineage>
</organism>
<dbReference type="SUPFAM" id="SSF55326">
    <property type="entry name" value="PurM N-terminal domain-like"/>
    <property type="match status" value="1"/>
</dbReference>
<dbReference type="GO" id="GO:0004637">
    <property type="term" value="F:phosphoribosylamine-glycine ligase activity"/>
    <property type="evidence" value="ECO:0007669"/>
    <property type="project" value="TreeGrafter"/>
</dbReference>
<keyword evidence="7 15" id="KW-0436">Ligase</keyword>
<comment type="caution">
    <text evidence="18">The sequence shown here is derived from an EMBL/GenBank/DDBJ whole genome shotgun (WGS) entry which is preliminary data.</text>
</comment>
<evidence type="ECO:0000259" key="17">
    <source>
        <dbReference type="Pfam" id="PF02769"/>
    </source>
</evidence>
<comment type="pathway">
    <text evidence="2 15">Purine metabolism; IMP biosynthesis via de novo pathway; 5-amino-1-(5-phospho-D-ribosyl)imidazole from N(2)-formyl-N(1)-(5-phospho-D-ribosyl)glycinamide: step 2/2.</text>
</comment>
<evidence type="ECO:0000256" key="15">
    <source>
        <dbReference type="HAMAP-Rule" id="MF_00741"/>
    </source>
</evidence>
<name>A0A7C3UIA5_9EURY</name>
<evidence type="ECO:0000256" key="3">
    <source>
        <dbReference type="ARBA" id="ARBA00010280"/>
    </source>
</evidence>
<evidence type="ECO:0000256" key="10">
    <source>
        <dbReference type="ARBA" id="ARBA00022840"/>
    </source>
</evidence>
<evidence type="ECO:0000313" key="18">
    <source>
        <dbReference type="EMBL" id="HGE66715.1"/>
    </source>
</evidence>
<dbReference type="Gene3D" id="3.90.650.10">
    <property type="entry name" value="PurM-like C-terminal domain"/>
    <property type="match status" value="1"/>
</dbReference>
<evidence type="ECO:0000256" key="13">
    <source>
        <dbReference type="ARBA" id="ARBA00033093"/>
    </source>
</evidence>
<evidence type="ECO:0000256" key="6">
    <source>
        <dbReference type="ARBA" id="ARBA00022490"/>
    </source>
</evidence>
<dbReference type="GO" id="GO:0004641">
    <property type="term" value="F:phosphoribosylformylglycinamidine cyclo-ligase activity"/>
    <property type="evidence" value="ECO:0007669"/>
    <property type="project" value="UniProtKB-UniRule"/>
</dbReference>
<protein>
    <recommendedName>
        <fullName evidence="5 15">Phosphoribosylformylglycinamidine cyclo-ligase</fullName>
        <ecNumber evidence="4 15">6.3.3.1</ecNumber>
    </recommendedName>
    <alternativeName>
        <fullName evidence="12 15">AIR synthase</fullName>
    </alternativeName>
    <alternativeName>
        <fullName evidence="13 15">AIRS</fullName>
    </alternativeName>
    <alternativeName>
        <fullName evidence="11 15">Phosphoribosyl-aminoimidazole synthetase</fullName>
    </alternativeName>
</protein>
<comment type="subcellular location">
    <subcellularLocation>
        <location evidence="1 15">Cytoplasm</location>
    </subcellularLocation>
</comment>
<dbReference type="GO" id="GO:0006189">
    <property type="term" value="P:'de novo' IMP biosynthetic process"/>
    <property type="evidence" value="ECO:0007669"/>
    <property type="project" value="UniProtKB-UniRule"/>
</dbReference>
<accession>A0A7C3UIA5</accession>
<dbReference type="PANTHER" id="PTHR10520">
    <property type="entry name" value="TRIFUNCTIONAL PURINE BIOSYNTHETIC PROTEIN ADENOSINE-3-RELATED"/>
    <property type="match status" value="1"/>
</dbReference>
<evidence type="ECO:0000256" key="7">
    <source>
        <dbReference type="ARBA" id="ARBA00022598"/>
    </source>
</evidence>
<dbReference type="AlphaFoldDB" id="A0A7C3UIA5"/>
<evidence type="ECO:0000256" key="12">
    <source>
        <dbReference type="ARBA" id="ARBA00032931"/>
    </source>
</evidence>
<keyword evidence="10 15" id="KW-0067">ATP-binding</keyword>
<comment type="similarity">
    <text evidence="3 15">Belongs to the AIR synthase family.</text>
</comment>
<dbReference type="GO" id="GO:0005829">
    <property type="term" value="C:cytosol"/>
    <property type="evidence" value="ECO:0007669"/>
    <property type="project" value="TreeGrafter"/>
</dbReference>
<gene>
    <name evidence="15" type="primary">purM</name>
    <name evidence="19" type="ORF">ENL48_01030</name>
    <name evidence="18" type="ORF">ENX77_06345</name>
</gene>
<keyword evidence="9 15" id="KW-0658">Purine biosynthesis</keyword>
<evidence type="ECO:0000256" key="5">
    <source>
        <dbReference type="ARBA" id="ARBA00020367"/>
    </source>
</evidence>